<proteinExistence type="predicted"/>
<protein>
    <submittedName>
        <fullName evidence="1">DUF6082 family protein</fullName>
    </submittedName>
</protein>
<evidence type="ECO:0000313" key="1">
    <source>
        <dbReference type="EMBL" id="MCX4231736.1"/>
    </source>
</evidence>
<reference evidence="1" key="1">
    <citation type="journal article" date="2022" name="bioRxiv">
        <title>Discovery and biosynthetic assessment of Streptomyces ortus sp nov. isolated from a deep-sea sponge.</title>
        <authorList>
            <person name="Williams S.E."/>
        </authorList>
    </citation>
    <scope>NUCLEOTIDE SEQUENCE</scope>
    <source>
        <strain evidence="1">A15ISP2-DRY2</strain>
    </source>
</reference>
<dbReference type="Proteomes" id="UP001165590">
    <property type="component" value="Unassembled WGS sequence"/>
</dbReference>
<evidence type="ECO:0000313" key="2">
    <source>
        <dbReference type="Proteomes" id="UP001165590"/>
    </source>
</evidence>
<keyword evidence="2" id="KW-1185">Reference proteome</keyword>
<accession>A0ABT3V017</accession>
<dbReference type="EMBL" id="JAIFZO010000002">
    <property type="protein sequence ID" value="MCX4231736.1"/>
    <property type="molecule type" value="Genomic_DNA"/>
</dbReference>
<comment type="caution">
    <text evidence="1">The sequence shown here is derived from an EMBL/GenBank/DDBJ whole genome shotgun (WGS) entry which is preliminary data.</text>
</comment>
<dbReference type="Pfam" id="PF19560">
    <property type="entry name" value="DUF6082"/>
    <property type="match status" value="1"/>
</dbReference>
<organism evidence="1 2">
    <name type="scientific">Streptomyces ortus</name>
    <dbReference type="NCBI Taxonomy" id="2867268"/>
    <lineage>
        <taxon>Bacteria</taxon>
        <taxon>Bacillati</taxon>
        <taxon>Actinomycetota</taxon>
        <taxon>Actinomycetes</taxon>
        <taxon>Kitasatosporales</taxon>
        <taxon>Streptomycetaceae</taxon>
        <taxon>Streptomyces</taxon>
    </lineage>
</organism>
<dbReference type="InterPro" id="IPR045728">
    <property type="entry name" value="DUF6082"/>
</dbReference>
<name>A0ABT3V017_9ACTN</name>
<dbReference type="RefSeq" id="WP_267024858.1">
    <property type="nucleotide sequence ID" value="NZ_JAIFZO010000002.1"/>
</dbReference>
<sequence>MDAVIEQMLRDASSERQAGEIHQVAAMIAAIGMRTDPTGADIDDLRRLFMAAHGGARDAWKARGRRFGLSASRFLTGLSQGIAEARRGSSSRGQVQRVGGQRRRDRDEYLTNLVTVHDMRLGLLSEAIDNPDFAATLDVYAVEVTPAKRKQFLFIEAVYRTYLLEWRIGAATRQELFGNLRILFVNPIFREYWEATRPHRASLAPGSAEAEIGRMGDALLMDLDEADTDDWWVVGEPPTD</sequence>
<gene>
    <name evidence="1" type="ORF">K3769_02910</name>
</gene>